<dbReference type="STRING" id="2769.R7QBN9"/>
<keyword evidence="5" id="KW-0460">Magnesium</keyword>
<feature type="domain" description="Enolase N-terminal" evidence="9">
    <location>
        <begin position="79"/>
        <end position="208"/>
    </location>
</feature>
<dbReference type="KEGG" id="ccp:CHC_T00008696001"/>
<reference evidence="11" key="1">
    <citation type="journal article" date="2013" name="Proc. Natl. Acad. Sci. U.S.A.">
        <title>Genome structure and metabolic features in the red seaweed Chondrus crispus shed light on evolution of the Archaeplastida.</title>
        <authorList>
            <person name="Collen J."/>
            <person name="Porcel B."/>
            <person name="Carre W."/>
            <person name="Ball S.G."/>
            <person name="Chaparro C."/>
            <person name="Tonon T."/>
            <person name="Barbeyron T."/>
            <person name="Michel G."/>
            <person name="Noel B."/>
            <person name="Valentin K."/>
            <person name="Elias M."/>
            <person name="Artiguenave F."/>
            <person name="Arun A."/>
            <person name="Aury J.M."/>
            <person name="Barbosa-Neto J.F."/>
            <person name="Bothwell J.H."/>
            <person name="Bouget F.Y."/>
            <person name="Brillet L."/>
            <person name="Cabello-Hurtado F."/>
            <person name="Capella-Gutierrez S."/>
            <person name="Charrier B."/>
            <person name="Cladiere L."/>
            <person name="Cock J.M."/>
            <person name="Coelho S.M."/>
            <person name="Colleoni C."/>
            <person name="Czjzek M."/>
            <person name="Da Silva C."/>
            <person name="Delage L."/>
            <person name="Denoeud F."/>
            <person name="Deschamps P."/>
            <person name="Dittami S.M."/>
            <person name="Gabaldon T."/>
            <person name="Gachon C.M."/>
            <person name="Groisillier A."/>
            <person name="Herve C."/>
            <person name="Jabbari K."/>
            <person name="Katinka M."/>
            <person name="Kloareg B."/>
            <person name="Kowalczyk N."/>
            <person name="Labadie K."/>
            <person name="Leblanc C."/>
            <person name="Lopez P.J."/>
            <person name="McLachlan D.H."/>
            <person name="Meslet-Cladiere L."/>
            <person name="Moustafa A."/>
            <person name="Nehr Z."/>
            <person name="Nyvall Collen P."/>
            <person name="Panaud O."/>
            <person name="Partensky F."/>
            <person name="Poulain J."/>
            <person name="Rensing S.A."/>
            <person name="Rousvoal S."/>
            <person name="Samson G."/>
            <person name="Symeonidi A."/>
            <person name="Weissenbach J."/>
            <person name="Zambounis A."/>
            <person name="Wincker P."/>
            <person name="Boyen C."/>
        </authorList>
    </citation>
    <scope>NUCLEOTIDE SEQUENCE [LARGE SCALE GENOMIC DNA]</scope>
    <source>
        <strain evidence="11">cv. Stackhouse</strain>
    </source>
</reference>
<dbReference type="InterPro" id="IPR020811">
    <property type="entry name" value="Enolase_N"/>
</dbReference>
<dbReference type="PROSITE" id="PS00164">
    <property type="entry name" value="ENOLASE"/>
    <property type="match status" value="1"/>
</dbReference>
<dbReference type="GO" id="GO:0009507">
    <property type="term" value="C:chloroplast"/>
    <property type="evidence" value="ECO:0007669"/>
    <property type="project" value="EnsemblPlants"/>
</dbReference>
<dbReference type="FunFam" id="3.20.20.120:FF:000002">
    <property type="entry name" value="Enolase 1"/>
    <property type="match status" value="1"/>
</dbReference>
<evidence type="ECO:0000256" key="5">
    <source>
        <dbReference type="ARBA" id="ARBA00022842"/>
    </source>
</evidence>
<dbReference type="InterPro" id="IPR029017">
    <property type="entry name" value="Enolase-like_N"/>
</dbReference>
<evidence type="ECO:0000256" key="2">
    <source>
        <dbReference type="ARBA" id="ARBA00005031"/>
    </source>
</evidence>
<evidence type="ECO:0000256" key="1">
    <source>
        <dbReference type="ARBA" id="ARBA00001946"/>
    </source>
</evidence>
<evidence type="ECO:0000259" key="8">
    <source>
        <dbReference type="SMART" id="SM01192"/>
    </source>
</evidence>
<dbReference type="SFLD" id="SFLDG00178">
    <property type="entry name" value="enolase"/>
    <property type="match status" value="1"/>
</dbReference>
<dbReference type="GO" id="GO:0006096">
    <property type="term" value="P:glycolytic process"/>
    <property type="evidence" value="ECO:0007669"/>
    <property type="project" value="UniProtKB-UniPathway"/>
</dbReference>
<name>R7QBN9_CHOCR</name>
<evidence type="ECO:0000313" key="10">
    <source>
        <dbReference type="EMBL" id="CDF34880.1"/>
    </source>
</evidence>
<dbReference type="OMA" id="RCQLTGD"/>
<dbReference type="InterPro" id="IPR036849">
    <property type="entry name" value="Enolase-like_C_sf"/>
</dbReference>
<dbReference type="PhylomeDB" id="R7QBN9"/>
<dbReference type="EMBL" id="HG001709">
    <property type="protein sequence ID" value="CDF34880.1"/>
    <property type="molecule type" value="Genomic_DNA"/>
</dbReference>
<dbReference type="InterPro" id="IPR020810">
    <property type="entry name" value="Enolase_C"/>
</dbReference>
<dbReference type="Pfam" id="PF00113">
    <property type="entry name" value="Enolase_C"/>
    <property type="match status" value="1"/>
</dbReference>
<dbReference type="Pfam" id="PF03952">
    <property type="entry name" value="Enolase_N"/>
    <property type="match status" value="1"/>
</dbReference>
<dbReference type="RefSeq" id="XP_005714699.1">
    <property type="nucleotide sequence ID" value="XM_005714642.1"/>
</dbReference>
<dbReference type="Gene3D" id="3.20.20.120">
    <property type="entry name" value="Enolase-like C-terminal domain"/>
    <property type="match status" value="1"/>
</dbReference>
<dbReference type="GO" id="GO:0000287">
    <property type="term" value="F:magnesium ion binding"/>
    <property type="evidence" value="ECO:0007669"/>
    <property type="project" value="InterPro"/>
</dbReference>
<evidence type="ECO:0000256" key="7">
    <source>
        <dbReference type="ARBA" id="ARBA00023239"/>
    </source>
</evidence>
<dbReference type="HAMAP" id="MF_00318">
    <property type="entry name" value="Enolase"/>
    <property type="match status" value="1"/>
</dbReference>
<dbReference type="InterPro" id="IPR020809">
    <property type="entry name" value="Enolase_CS"/>
</dbReference>
<dbReference type="EC" id="4.2.1.11" evidence="4"/>
<dbReference type="CDD" id="cd03313">
    <property type="entry name" value="enolase"/>
    <property type="match status" value="1"/>
</dbReference>
<dbReference type="AlphaFoldDB" id="R7QBN9"/>
<dbReference type="PANTHER" id="PTHR11902">
    <property type="entry name" value="ENOLASE"/>
    <property type="match status" value="1"/>
</dbReference>
<dbReference type="GO" id="GO:0004634">
    <property type="term" value="F:phosphopyruvate hydratase activity"/>
    <property type="evidence" value="ECO:0007669"/>
    <property type="project" value="UniProtKB-EC"/>
</dbReference>
<dbReference type="SUPFAM" id="SSF51604">
    <property type="entry name" value="Enolase C-terminal domain-like"/>
    <property type="match status" value="1"/>
</dbReference>
<dbReference type="Gramene" id="CDF34880">
    <property type="protein sequence ID" value="CDF34880"/>
    <property type="gene ID" value="CHC_T00008696001"/>
</dbReference>
<dbReference type="SFLD" id="SFLDS00001">
    <property type="entry name" value="Enolase"/>
    <property type="match status" value="1"/>
</dbReference>
<dbReference type="NCBIfam" id="TIGR01060">
    <property type="entry name" value="eno"/>
    <property type="match status" value="1"/>
</dbReference>
<dbReference type="SUPFAM" id="SSF54826">
    <property type="entry name" value="Enolase N-terminal domain-like"/>
    <property type="match status" value="1"/>
</dbReference>
<comment type="cofactor">
    <cofactor evidence="1">
        <name>Mg(2+)</name>
        <dbReference type="ChEBI" id="CHEBI:18420"/>
    </cofactor>
</comment>
<dbReference type="PRINTS" id="PR00148">
    <property type="entry name" value="ENOLASE"/>
</dbReference>
<proteinExistence type="inferred from homology"/>
<keyword evidence="6" id="KW-0324">Glycolysis</keyword>
<dbReference type="SFLD" id="SFLDF00002">
    <property type="entry name" value="enolase"/>
    <property type="match status" value="1"/>
</dbReference>
<dbReference type="SMART" id="SM01192">
    <property type="entry name" value="Enolase_C"/>
    <property type="match status" value="1"/>
</dbReference>
<dbReference type="SMART" id="SM01193">
    <property type="entry name" value="Enolase_N"/>
    <property type="match status" value="1"/>
</dbReference>
<evidence type="ECO:0000256" key="3">
    <source>
        <dbReference type="ARBA" id="ARBA00009604"/>
    </source>
</evidence>
<gene>
    <name evidence="10" type="ORF">CHC_T00008696001</name>
</gene>
<dbReference type="PANTHER" id="PTHR11902:SF1">
    <property type="entry name" value="ENOLASE"/>
    <property type="match status" value="1"/>
</dbReference>
<evidence type="ECO:0000256" key="6">
    <source>
        <dbReference type="ARBA" id="ARBA00023152"/>
    </source>
</evidence>
<dbReference type="GeneID" id="17322416"/>
<evidence type="ECO:0000313" key="11">
    <source>
        <dbReference type="Proteomes" id="UP000012073"/>
    </source>
</evidence>
<sequence>MIPGTSWTRLLLKHDSAIHIWTSYQRLNFPTKMNAFLLSPTPLTAAQRVSQPRACSRRPTWQASVAQPSPASTATSAKVKGVRAREILDSRGNPTIEVDLETDAGVFRAAVPSGASTGAYEALELRDGDKSRYNGKGVDNAIDNVNSIITPAVIGADVRDQAAFDAIMLELDGTENKAKLGANAILGVSMAACIAGAAAKGMPLYRHISEIAGKSSDPVTLPVPVMNVINGGSHAGNKLAMQEFMILPTGASSFREAMRMGAEVYAALKGVIKNRYGLDATAVGDEGGFAPNIQDNGEGLDLLVAAIDKAGYTGKIKLGMDVAASEFFRKEGSYYDLDFKNPSSTSRLSSSELGEMYKSFIRDYPMVTIEDPFDEDDWSAWSSLTGAVGSGTQIVGDDLTVTNVKKIARAIEEKSVNGLLLKINQIGSISESIAACNMAQKAGWGVMVSHRSGETEDAFIADLVVGLQTGQIKTGAPCRSERLAKYNQLLRIDEDLGSRAKYAGANFRSP</sequence>
<feature type="domain" description="Enolase C-terminal TIM barrel" evidence="8">
    <location>
        <begin position="218"/>
        <end position="510"/>
    </location>
</feature>
<dbReference type="FunFam" id="3.30.390.10:FF:000001">
    <property type="entry name" value="Enolase"/>
    <property type="match status" value="1"/>
</dbReference>
<dbReference type="InterPro" id="IPR000941">
    <property type="entry name" value="Enolase"/>
</dbReference>
<dbReference type="UniPathway" id="UPA00109">
    <property type="reaction ID" value="UER00187"/>
</dbReference>
<dbReference type="Gene3D" id="3.30.390.10">
    <property type="entry name" value="Enolase-like, N-terminal domain"/>
    <property type="match status" value="1"/>
</dbReference>
<keyword evidence="11" id="KW-1185">Reference proteome</keyword>
<dbReference type="OrthoDB" id="1739814at2759"/>
<protein>
    <recommendedName>
        <fullName evidence="4">phosphopyruvate hydratase</fullName>
        <ecNumber evidence="4">4.2.1.11</ecNumber>
    </recommendedName>
</protein>
<comment type="similarity">
    <text evidence="3">Belongs to the enolase family.</text>
</comment>
<dbReference type="Proteomes" id="UP000012073">
    <property type="component" value="Unassembled WGS sequence"/>
</dbReference>
<evidence type="ECO:0000256" key="4">
    <source>
        <dbReference type="ARBA" id="ARBA00012058"/>
    </source>
</evidence>
<accession>R7QBN9</accession>
<evidence type="ECO:0000259" key="9">
    <source>
        <dbReference type="SMART" id="SM01193"/>
    </source>
</evidence>
<organism evidence="10 11">
    <name type="scientific">Chondrus crispus</name>
    <name type="common">Carrageen Irish moss</name>
    <name type="synonym">Polymorpha crispa</name>
    <dbReference type="NCBI Taxonomy" id="2769"/>
    <lineage>
        <taxon>Eukaryota</taxon>
        <taxon>Rhodophyta</taxon>
        <taxon>Florideophyceae</taxon>
        <taxon>Rhodymeniophycidae</taxon>
        <taxon>Gigartinales</taxon>
        <taxon>Gigartinaceae</taxon>
        <taxon>Chondrus</taxon>
    </lineage>
</organism>
<comment type="pathway">
    <text evidence="2">Carbohydrate degradation; glycolysis; pyruvate from D-glyceraldehyde 3-phosphate: step 4/5.</text>
</comment>
<keyword evidence="7" id="KW-0456">Lyase</keyword>
<dbReference type="GO" id="GO:0000015">
    <property type="term" value="C:phosphopyruvate hydratase complex"/>
    <property type="evidence" value="ECO:0007669"/>
    <property type="project" value="InterPro"/>
</dbReference>